<dbReference type="NCBIfam" id="TIGR03088">
    <property type="entry name" value="stp2"/>
    <property type="match status" value="1"/>
</dbReference>
<protein>
    <submittedName>
        <fullName evidence="2">Sugar transferase (PEP-CTERM/EpsH1 system associated)</fullName>
    </submittedName>
</protein>
<dbReference type="OrthoDB" id="9775208at2"/>
<sequence length="382" mass="43107">MGKNPPLIAHVVHHFRVGGMENGMINLINHMPKDRFRHVVICLDDYTDFRERILRKDVEFYALAKPAGRDVTWYFRLWRLLRKLSPAIVHTRNLSAIEGQFVAFAAGIRARIHGEHGRDVFDLHGENRKYNLLRKLARPFVGHYIAVSRDLEQWLIQTVGVKPQRVSQIYNGVDSTFFRPRDEKQAIGPADFAPENALVIGSVGRMAEVKDYPNLVRAFIRMLEIEPTARQRARLVIIGEGVSREICMRLLKQACAEDLAWLPGESSDVAPILRNMDLFVLPSLGEGISNTILEAMSSGLPIIATRVGGNPELVEEGQTGAFIPVSDPESLAQTLLTYYYNDSMLKTHGQASRKRIESQFSIPAMVQGYLAVYEQIYKPATV</sequence>
<dbReference type="RefSeq" id="WP_124945779.1">
    <property type="nucleotide sequence ID" value="NZ_BHVT01000019.1"/>
</dbReference>
<dbReference type="PANTHER" id="PTHR45947:SF3">
    <property type="entry name" value="SULFOQUINOVOSYL TRANSFERASE SQD2"/>
    <property type="match status" value="1"/>
</dbReference>
<organism evidence="2 3">
    <name type="scientific">Sulfurirhabdus autotrophica</name>
    <dbReference type="NCBI Taxonomy" id="1706046"/>
    <lineage>
        <taxon>Bacteria</taxon>
        <taxon>Pseudomonadati</taxon>
        <taxon>Pseudomonadota</taxon>
        <taxon>Betaproteobacteria</taxon>
        <taxon>Nitrosomonadales</taxon>
        <taxon>Sulfuricellaceae</taxon>
        <taxon>Sulfurirhabdus</taxon>
    </lineage>
</organism>
<evidence type="ECO:0000313" key="2">
    <source>
        <dbReference type="EMBL" id="TCV88150.1"/>
    </source>
</evidence>
<dbReference type="InterPro" id="IPR028098">
    <property type="entry name" value="Glyco_trans_4-like_N"/>
</dbReference>
<dbReference type="PANTHER" id="PTHR45947">
    <property type="entry name" value="SULFOQUINOVOSYL TRANSFERASE SQD2"/>
    <property type="match status" value="1"/>
</dbReference>
<dbReference type="SUPFAM" id="SSF53756">
    <property type="entry name" value="UDP-Glycosyltransferase/glycogen phosphorylase"/>
    <property type="match status" value="1"/>
</dbReference>
<dbReference type="InterPro" id="IPR017522">
    <property type="entry name" value="Sugar_tfrase_PEP-CTERM_Stp2"/>
</dbReference>
<gene>
    <name evidence="2" type="ORF">EDC63_104107</name>
</gene>
<dbReference type="GO" id="GO:0016757">
    <property type="term" value="F:glycosyltransferase activity"/>
    <property type="evidence" value="ECO:0007669"/>
    <property type="project" value="UniProtKB-ARBA"/>
</dbReference>
<reference evidence="2 3" key="1">
    <citation type="submission" date="2019-03" db="EMBL/GenBank/DDBJ databases">
        <title>Genomic Encyclopedia of Type Strains, Phase IV (KMG-IV): sequencing the most valuable type-strain genomes for metagenomic binning, comparative biology and taxonomic classification.</title>
        <authorList>
            <person name="Goeker M."/>
        </authorList>
    </citation>
    <scope>NUCLEOTIDE SEQUENCE [LARGE SCALE GENOMIC DNA]</scope>
    <source>
        <strain evidence="2 3">DSM 100309</strain>
    </source>
</reference>
<dbReference type="Pfam" id="PF13692">
    <property type="entry name" value="Glyco_trans_1_4"/>
    <property type="match status" value="1"/>
</dbReference>
<keyword evidence="3" id="KW-1185">Reference proteome</keyword>
<dbReference type="EMBL" id="SMCO01000004">
    <property type="protein sequence ID" value="TCV88150.1"/>
    <property type="molecule type" value="Genomic_DNA"/>
</dbReference>
<keyword evidence="2" id="KW-0808">Transferase</keyword>
<dbReference type="Pfam" id="PF13439">
    <property type="entry name" value="Glyco_transf_4"/>
    <property type="match status" value="1"/>
</dbReference>
<evidence type="ECO:0000259" key="1">
    <source>
        <dbReference type="Pfam" id="PF13439"/>
    </source>
</evidence>
<evidence type="ECO:0000313" key="3">
    <source>
        <dbReference type="Proteomes" id="UP000295367"/>
    </source>
</evidence>
<comment type="caution">
    <text evidence="2">The sequence shown here is derived from an EMBL/GenBank/DDBJ whole genome shotgun (WGS) entry which is preliminary data.</text>
</comment>
<accession>A0A4R3Y8H3</accession>
<feature type="domain" description="Glycosyltransferase subfamily 4-like N-terminal" evidence="1">
    <location>
        <begin position="17"/>
        <end position="175"/>
    </location>
</feature>
<dbReference type="Gene3D" id="3.40.50.2000">
    <property type="entry name" value="Glycogen Phosphorylase B"/>
    <property type="match status" value="2"/>
</dbReference>
<proteinExistence type="predicted"/>
<name>A0A4R3Y8H3_9PROT</name>
<dbReference type="AlphaFoldDB" id="A0A4R3Y8H3"/>
<dbReference type="Proteomes" id="UP000295367">
    <property type="component" value="Unassembled WGS sequence"/>
</dbReference>
<dbReference type="InterPro" id="IPR050194">
    <property type="entry name" value="Glycosyltransferase_grp1"/>
</dbReference>